<comment type="caution">
    <text evidence="2">The sequence shown here is derived from an EMBL/GenBank/DDBJ whole genome shotgun (WGS) entry which is preliminary data.</text>
</comment>
<dbReference type="InterPro" id="IPR019635">
    <property type="entry name" value="DUF2500"/>
</dbReference>
<accession>A0A919YIT8</accession>
<dbReference type="Gene3D" id="2.40.50.660">
    <property type="match status" value="1"/>
</dbReference>
<feature type="transmembrane region" description="Helical" evidence="1">
    <location>
        <begin position="6"/>
        <end position="26"/>
    </location>
</feature>
<protein>
    <recommendedName>
        <fullName evidence="4">DUF2500 domain-containing protein</fullName>
    </recommendedName>
</protein>
<dbReference type="Pfam" id="PF10694">
    <property type="entry name" value="DUF2500"/>
    <property type="match status" value="1"/>
</dbReference>
<keyword evidence="3" id="KW-1185">Reference proteome</keyword>
<keyword evidence="1" id="KW-0472">Membrane</keyword>
<sequence>MERLGSIIGVLIIIGIISLAIGIPIIQERREKRRNAMQPIERYQCKIVDKRVVATQTASDSPIKNAYFITCEFEDRSRREAGVTSSEYGLLVIGDEVEWEQQGTYVNITRI</sequence>
<evidence type="ECO:0000313" key="3">
    <source>
        <dbReference type="Proteomes" id="UP000682811"/>
    </source>
</evidence>
<gene>
    <name evidence="2" type="ORF">J34TS1_49130</name>
</gene>
<dbReference type="RefSeq" id="WP_212980440.1">
    <property type="nucleotide sequence ID" value="NZ_AP025343.1"/>
</dbReference>
<dbReference type="AlphaFoldDB" id="A0A919YIT8"/>
<keyword evidence="1" id="KW-0812">Transmembrane</keyword>
<name>A0A919YIT8_9BACL</name>
<reference evidence="2 3" key="1">
    <citation type="submission" date="2021-03" db="EMBL/GenBank/DDBJ databases">
        <title>Antimicrobial resistance genes in bacteria isolated from Japanese honey, and their potential for conferring macrolide and lincosamide resistance in the American foulbrood pathogen Paenibacillus larvae.</title>
        <authorList>
            <person name="Okamoto M."/>
            <person name="Kumagai M."/>
            <person name="Kanamori H."/>
            <person name="Takamatsu D."/>
        </authorList>
    </citation>
    <scope>NUCLEOTIDE SEQUENCE [LARGE SCALE GENOMIC DNA]</scope>
    <source>
        <strain evidence="2 3">J34TS1</strain>
    </source>
</reference>
<dbReference type="Proteomes" id="UP000682811">
    <property type="component" value="Unassembled WGS sequence"/>
</dbReference>
<evidence type="ECO:0000256" key="1">
    <source>
        <dbReference type="SAM" id="Phobius"/>
    </source>
</evidence>
<dbReference type="EMBL" id="BORT01000028">
    <property type="protein sequence ID" value="GIO50148.1"/>
    <property type="molecule type" value="Genomic_DNA"/>
</dbReference>
<organism evidence="2 3">
    <name type="scientific">Paenibacillus azoreducens</name>
    <dbReference type="NCBI Taxonomy" id="116718"/>
    <lineage>
        <taxon>Bacteria</taxon>
        <taxon>Bacillati</taxon>
        <taxon>Bacillota</taxon>
        <taxon>Bacilli</taxon>
        <taxon>Bacillales</taxon>
        <taxon>Paenibacillaceae</taxon>
        <taxon>Paenibacillus</taxon>
    </lineage>
</organism>
<proteinExistence type="predicted"/>
<evidence type="ECO:0008006" key="4">
    <source>
        <dbReference type="Google" id="ProtNLM"/>
    </source>
</evidence>
<keyword evidence="1" id="KW-1133">Transmembrane helix</keyword>
<evidence type="ECO:0000313" key="2">
    <source>
        <dbReference type="EMBL" id="GIO50148.1"/>
    </source>
</evidence>